<gene>
    <name evidence="1" type="ORF">CgunFtcFv8_025547</name>
</gene>
<name>A0AAN8CBB6_CHAGU</name>
<organism evidence="1 2">
    <name type="scientific">Champsocephalus gunnari</name>
    <name type="common">Mackerel icefish</name>
    <dbReference type="NCBI Taxonomy" id="52237"/>
    <lineage>
        <taxon>Eukaryota</taxon>
        <taxon>Metazoa</taxon>
        <taxon>Chordata</taxon>
        <taxon>Craniata</taxon>
        <taxon>Vertebrata</taxon>
        <taxon>Euteleostomi</taxon>
        <taxon>Actinopterygii</taxon>
        <taxon>Neopterygii</taxon>
        <taxon>Teleostei</taxon>
        <taxon>Neoteleostei</taxon>
        <taxon>Acanthomorphata</taxon>
        <taxon>Eupercaria</taxon>
        <taxon>Perciformes</taxon>
        <taxon>Notothenioidei</taxon>
        <taxon>Channichthyidae</taxon>
        <taxon>Champsocephalus</taxon>
    </lineage>
</organism>
<dbReference type="EMBL" id="JAURVH010001532">
    <property type="protein sequence ID" value="KAK5900599.1"/>
    <property type="molecule type" value="Genomic_DNA"/>
</dbReference>
<reference evidence="1 2" key="1">
    <citation type="journal article" date="2023" name="Mol. Biol. Evol.">
        <title>Genomics of Secondarily Temperate Adaptation in the Only Non-Antarctic Icefish.</title>
        <authorList>
            <person name="Rivera-Colon A.G."/>
            <person name="Rayamajhi N."/>
            <person name="Minhas B.F."/>
            <person name="Madrigal G."/>
            <person name="Bilyk K.T."/>
            <person name="Yoon V."/>
            <person name="Hune M."/>
            <person name="Gregory S."/>
            <person name="Cheng C.H.C."/>
            <person name="Catchen J.M."/>
        </authorList>
    </citation>
    <scope>NUCLEOTIDE SEQUENCE [LARGE SCALE GENOMIC DNA]</scope>
    <source>
        <tissue evidence="1">White muscle</tissue>
    </source>
</reference>
<sequence>MEKIPSTKKKLQHLTFDHICLQLLNTALNPLSRFFFSHVHTRKHASPTQPGAHTRNPLSDALHTGAPDSARACCLRSLLASRLRWMFAQQRTPASADHRTESHLVVNFCTV</sequence>
<comment type="caution">
    <text evidence="1">The sequence shown here is derived from an EMBL/GenBank/DDBJ whole genome shotgun (WGS) entry which is preliminary data.</text>
</comment>
<protein>
    <submittedName>
        <fullName evidence="1">Uncharacterized protein</fullName>
    </submittedName>
</protein>
<dbReference type="Proteomes" id="UP001331515">
    <property type="component" value="Unassembled WGS sequence"/>
</dbReference>
<accession>A0AAN8CBB6</accession>
<keyword evidence="2" id="KW-1185">Reference proteome</keyword>
<evidence type="ECO:0000313" key="1">
    <source>
        <dbReference type="EMBL" id="KAK5900599.1"/>
    </source>
</evidence>
<evidence type="ECO:0000313" key="2">
    <source>
        <dbReference type="Proteomes" id="UP001331515"/>
    </source>
</evidence>
<dbReference type="AlphaFoldDB" id="A0AAN8CBB6"/>
<proteinExistence type="predicted"/>